<dbReference type="SUPFAM" id="SSF55347">
    <property type="entry name" value="Glyceraldehyde-3-phosphate dehydrogenase-like, C-terminal domain"/>
    <property type="match status" value="1"/>
</dbReference>
<dbReference type="InterPro" id="IPR055170">
    <property type="entry name" value="GFO_IDH_MocA-like_dom"/>
</dbReference>
<proteinExistence type="inferred from homology"/>
<dbReference type="Gene3D" id="3.40.50.720">
    <property type="entry name" value="NAD(P)-binding Rossmann-like Domain"/>
    <property type="match status" value="1"/>
</dbReference>
<dbReference type="SUPFAM" id="SSF51735">
    <property type="entry name" value="NAD(P)-binding Rossmann-fold domains"/>
    <property type="match status" value="1"/>
</dbReference>
<dbReference type="AlphaFoldDB" id="A0ABD6DLH7"/>
<organism evidence="5 6">
    <name type="scientific">Haloarchaeobius litoreus</name>
    <dbReference type="NCBI Taxonomy" id="755306"/>
    <lineage>
        <taxon>Archaea</taxon>
        <taxon>Methanobacteriati</taxon>
        <taxon>Methanobacteriota</taxon>
        <taxon>Stenosarchaea group</taxon>
        <taxon>Halobacteria</taxon>
        <taxon>Halobacteriales</taxon>
        <taxon>Halorubellaceae</taxon>
        <taxon>Haloarchaeobius</taxon>
    </lineage>
</organism>
<keyword evidence="2 5" id="KW-0560">Oxidoreductase</keyword>
<evidence type="ECO:0000256" key="1">
    <source>
        <dbReference type="ARBA" id="ARBA00010928"/>
    </source>
</evidence>
<feature type="domain" description="Gfo/Idh/MocA-like oxidoreductase N-terminal" evidence="3">
    <location>
        <begin position="22"/>
        <end position="145"/>
    </location>
</feature>
<dbReference type="PANTHER" id="PTHR22604">
    <property type="entry name" value="OXIDOREDUCTASES"/>
    <property type="match status" value="1"/>
</dbReference>
<evidence type="ECO:0000259" key="3">
    <source>
        <dbReference type="Pfam" id="PF01408"/>
    </source>
</evidence>
<evidence type="ECO:0000259" key="4">
    <source>
        <dbReference type="Pfam" id="PF22725"/>
    </source>
</evidence>
<comment type="caution">
    <text evidence="5">The sequence shown here is derived from an EMBL/GenBank/DDBJ whole genome shotgun (WGS) entry which is preliminary data.</text>
</comment>
<dbReference type="InterPro" id="IPR049838">
    <property type="entry name" value="XacA-like"/>
</dbReference>
<gene>
    <name evidence="5" type="primary">gfo6</name>
    <name evidence="5" type="ORF">ACFSBL_09530</name>
</gene>
<name>A0ABD6DLH7_9EURY</name>
<comment type="similarity">
    <text evidence="1">Belongs to the Gfo/Idh/MocA family.</text>
</comment>
<protein>
    <submittedName>
        <fullName evidence="5">D-xylose 1-dehydrogenase Gfo6</fullName>
        <ecNumber evidence="5">1.1.1.424</ecNumber>
    </submittedName>
</protein>
<dbReference type="PANTHER" id="PTHR22604:SF105">
    <property type="entry name" value="TRANS-1,2-DIHYDROBENZENE-1,2-DIOL DEHYDROGENASE"/>
    <property type="match status" value="1"/>
</dbReference>
<dbReference type="Gene3D" id="3.30.360.10">
    <property type="entry name" value="Dihydrodipicolinate Reductase, domain 2"/>
    <property type="match status" value="1"/>
</dbReference>
<dbReference type="GO" id="GO:0016491">
    <property type="term" value="F:oxidoreductase activity"/>
    <property type="evidence" value="ECO:0007669"/>
    <property type="project" value="UniProtKB-KW"/>
</dbReference>
<sequence>MDLDVHLGTDERDWEPTADGTLRMAIVGLGWWSRERVLPALADLENCRATVGVSGSAAKRERVVADWASVEHGLSYDEFAAGEAVDAYDAVYVCTPNALHLPHVETAAGFGKAVLCEKPMEATVERAERLVSACEDADVPLMVGYRMQTDRACRAVRRIVREGVVGDPVQVHGHMSQPIAEMFDDPSHWRLEPDLAGPGASVTDLGVYPINTTRFVLDADPVAVSASTWSGGGEWFDRVPDERASFQLSFPDGVTALCSVSQNAYHTAEFRVVGTEGEVRMRPGFFGDRENELLVATTEGETTVTYEPADQMREIFCFFADRVLGGKTIPADGEHGLVDMRAVEAVYAAAEDATRHQL</sequence>
<dbReference type="InterPro" id="IPR036291">
    <property type="entry name" value="NAD(P)-bd_dom_sf"/>
</dbReference>
<dbReference type="RefSeq" id="WP_256398551.1">
    <property type="nucleotide sequence ID" value="NZ_JANHJR010000001.1"/>
</dbReference>
<dbReference type="Proteomes" id="UP001597034">
    <property type="component" value="Unassembled WGS sequence"/>
</dbReference>
<keyword evidence="6" id="KW-1185">Reference proteome</keyword>
<dbReference type="PRINTS" id="PR01775">
    <property type="entry name" value="GLFROXRDTASE"/>
</dbReference>
<dbReference type="EC" id="1.1.1.424" evidence="5"/>
<dbReference type="NCBIfam" id="NF041392">
    <property type="entry name" value="XylDh_Gfo6_Halo"/>
    <property type="match status" value="1"/>
</dbReference>
<dbReference type="InterPro" id="IPR000683">
    <property type="entry name" value="Gfo/Idh/MocA-like_OxRdtase_N"/>
</dbReference>
<evidence type="ECO:0000313" key="5">
    <source>
        <dbReference type="EMBL" id="MFD1645923.1"/>
    </source>
</evidence>
<dbReference type="Pfam" id="PF01408">
    <property type="entry name" value="GFO_IDH_MocA"/>
    <property type="match status" value="1"/>
</dbReference>
<reference evidence="5 6" key="1">
    <citation type="journal article" date="2019" name="Int. J. Syst. Evol. Microbiol.">
        <title>The Global Catalogue of Microorganisms (GCM) 10K type strain sequencing project: providing services to taxonomists for standard genome sequencing and annotation.</title>
        <authorList>
            <consortium name="The Broad Institute Genomics Platform"/>
            <consortium name="The Broad Institute Genome Sequencing Center for Infectious Disease"/>
            <person name="Wu L."/>
            <person name="Ma J."/>
        </authorList>
    </citation>
    <scope>NUCLEOTIDE SEQUENCE [LARGE SCALE GENOMIC DNA]</scope>
    <source>
        <strain evidence="5 6">CGMCC 1.10390</strain>
    </source>
</reference>
<accession>A0ABD6DLH7</accession>
<evidence type="ECO:0000313" key="6">
    <source>
        <dbReference type="Proteomes" id="UP001597034"/>
    </source>
</evidence>
<evidence type="ECO:0000256" key="2">
    <source>
        <dbReference type="ARBA" id="ARBA00023002"/>
    </source>
</evidence>
<dbReference type="InterPro" id="IPR050984">
    <property type="entry name" value="Gfo/Idh/MocA_domain"/>
</dbReference>
<dbReference type="EMBL" id="JBHUDO010000002">
    <property type="protein sequence ID" value="MFD1645923.1"/>
    <property type="molecule type" value="Genomic_DNA"/>
</dbReference>
<feature type="domain" description="GFO/IDH/MocA-like oxidoreductase" evidence="4">
    <location>
        <begin position="154"/>
        <end position="279"/>
    </location>
</feature>
<dbReference type="Pfam" id="PF22725">
    <property type="entry name" value="GFO_IDH_MocA_C3"/>
    <property type="match status" value="1"/>
</dbReference>
<dbReference type="InterPro" id="IPR008354">
    <property type="entry name" value="Glc-Fru_OxRdtase_bac"/>
</dbReference>